<sequence>MAKLCSEALIRSRWLAKQFISTLHNVVCKCHPKFKKQDHYCKCQTKTVKKLFERHGNKKGGGYLLQTDNRKEIAFLNTC</sequence>
<evidence type="ECO:0000313" key="1">
    <source>
        <dbReference type="EMBL" id="MXU84202.1"/>
    </source>
</evidence>
<proteinExistence type="predicted"/>
<dbReference type="AlphaFoldDB" id="A0A6B0TW01"/>
<organism evidence="1">
    <name type="scientific">Ixodes ricinus</name>
    <name type="common">Common tick</name>
    <name type="synonym">Acarus ricinus</name>
    <dbReference type="NCBI Taxonomy" id="34613"/>
    <lineage>
        <taxon>Eukaryota</taxon>
        <taxon>Metazoa</taxon>
        <taxon>Ecdysozoa</taxon>
        <taxon>Arthropoda</taxon>
        <taxon>Chelicerata</taxon>
        <taxon>Arachnida</taxon>
        <taxon>Acari</taxon>
        <taxon>Parasitiformes</taxon>
        <taxon>Ixodida</taxon>
        <taxon>Ixodoidea</taxon>
        <taxon>Ixodidae</taxon>
        <taxon>Ixodinae</taxon>
        <taxon>Ixodes</taxon>
    </lineage>
</organism>
<name>A0A6B0TW01_IXORI</name>
<reference evidence="1" key="1">
    <citation type="submission" date="2019-12" db="EMBL/GenBank/DDBJ databases">
        <title>An insight into the sialome of adult female Ixodes ricinus ticks feeding for 6 days.</title>
        <authorList>
            <person name="Perner J."/>
            <person name="Ribeiro J.M.C."/>
        </authorList>
    </citation>
    <scope>NUCLEOTIDE SEQUENCE</scope>
    <source>
        <strain evidence="1">Semi-engorged</strain>
        <tissue evidence="1">Salivary glands</tissue>
    </source>
</reference>
<protein>
    <submittedName>
        <fullName evidence="1">Uncharacterized protein</fullName>
    </submittedName>
</protein>
<dbReference type="EMBL" id="GIFC01002119">
    <property type="protein sequence ID" value="MXU84202.1"/>
    <property type="molecule type" value="Transcribed_RNA"/>
</dbReference>
<accession>A0A6B0TW01</accession>